<dbReference type="Proteomes" id="UP000015105">
    <property type="component" value="Chromosome 1D"/>
</dbReference>
<reference evidence="2" key="3">
    <citation type="journal article" date="2017" name="Nature">
        <title>Genome sequence of the progenitor of the wheat D genome Aegilops tauschii.</title>
        <authorList>
            <person name="Luo M.C."/>
            <person name="Gu Y.Q."/>
            <person name="Puiu D."/>
            <person name="Wang H."/>
            <person name="Twardziok S.O."/>
            <person name="Deal K.R."/>
            <person name="Huo N."/>
            <person name="Zhu T."/>
            <person name="Wang L."/>
            <person name="Wang Y."/>
            <person name="McGuire P.E."/>
            <person name="Liu S."/>
            <person name="Long H."/>
            <person name="Ramasamy R.K."/>
            <person name="Rodriguez J.C."/>
            <person name="Van S.L."/>
            <person name="Yuan L."/>
            <person name="Wang Z."/>
            <person name="Xia Z."/>
            <person name="Xiao L."/>
            <person name="Anderson O.D."/>
            <person name="Ouyang S."/>
            <person name="Liang Y."/>
            <person name="Zimin A.V."/>
            <person name="Pertea G."/>
            <person name="Qi P."/>
            <person name="Bennetzen J.L."/>
            <person name="Dai X."/>
            <person name="Dawson M.W."/>
            <person name="Muller H.G."/>
            <person name="Kugler K."/>
            <person name="Rivarola-Duarte L."/>
            <person name="Spannagl M."/>
            <person name="Mayer K.F.X."/>
            <person name="Lu F.H."/>
            <person name="Bevan M.W."/>
            <person name="Leroy P."/>
            <person name="Li P."/>
            <person name="You F.M."/>
            <person name="Sun Q."/>
            <person name="Liu Z."/>
            <person name="Lyons E."/>
            <person name="Wicker T."/>
            <person name="Salzberg S.L."/>
            <person name="Devos K.M."/>
            <person name="Dvorak J."/>
        </authorList>
    </citation>
    <scope>NUCLEOTIDE SEQUENCE [LARGE SCALE GENOMIC DNA]</scope>
    <source>
        <strain evidence="2">cv. AL8/78</strain>
    </source>
</reference>
<reference evidence="3" key="2">
    <citation type="journal article" date="2017" name="Nat. Plants">
        <title>The Aegilops tauschii genome reveals multiple impacts of transposons.</title>
        <authorList>
            <person name="Zhao G."/>
            <person name="Zou C."/>
            <person name="Li K."/>
            <person name="Wang K."/>
            <person name="Li T."/>
            <person name="Gao L."/>
            <person name="Zhang X."/>
            <person name="Wang H."/>
            <person name="Yang Z."/>
            <person name="Liu X."/>
            <person name="Jiang W."/>
            <person name="Mao L."/>
            <person name="Kong X."/>
            <person name="Jiao Y."/>
            <person name="Jia J."/>
        </authorList>
    </citation>
    <scope>NUCLEOTIDE SEQUENCE [LARGE SCALE GENOMIC DNA]</scope>
    <source>
        <strain evidence="3">cv. AL8/78</strain>
    </source>
</reference>
<proteinExistence type="predicted"/>
<reference evidence="3" key="1">
    <citation type="journal article" date="2014" name="Science">
        <title>Ancient hybridizations among the ancestral genomes of bread wheat.</title>
        <authorList>
            <consortium name="International Wheat Genome Sequencing Consortium,"/>
            <person name="Marcussen T."/>
            <person name="Sandve S.R."/>
            <person name="Heier L."/>
            <person name="Spannagl M."/>
            <person name="Pfeifer M."/>
            <person name="Jakobsen K.S."/>
            <person name="Wulff B.B."/>
            <person name="Steuernagel B."/>
            <person name="Mayer K.F."/>
            <person name="Olsen O.A."/>
        </authorList>
    </citation>
    <scope>NUCLEOTIDE SEQUENCE [LARGE SCALE GENOMIC DNA]</scope>
    <source>
        <strain evidence="3">cv. AL8/78</strain>
    </source>
</reference>
<evidence type="ECO:0000256" key="1">
    <source>
        <dbReference type="SAM" id="MobiDB-lite"/>
    </source>
</evidence>
<accession>A0A453A402</accession>
<organism evidence="2 3">
    <name type="scientific">Aegilops tauschii subsp. strangulata</name>
    <name type="common">Goatgrass</name>
    <dbReference type="NCBI Taxonomy" id="200361"/>
    <lineage>
        <taxon>Eukaryota</taxon>
        <taxon>Viridiplantae</taxon>
        <taxon>Streptophyta</taxon>
        <taxon>Embryophyta</taxon>
        <taxon>Tracheophyta</taxon>
        <taxon>Spermatophyta</taxon>
        <taxon>Magnoliopsida</taxon>
        <taxon>Liliopsida</taxon>
        <taxon>Poales</taxon>
        <taxon>Poaceae</taxon>
        <taxon>BOP clade</taxon>
        <taxon>Pooideae</taxon>
        <taxon>Triticodae</taxon>
        <taxon>Triticeae</taxon>
        <taxon>Triticinae</taxon>
        <taxon>Aegilops</taxon>
    </lineage>
</organism>
<feature type="region of interest" description="Disordered" evidence="1">
    <location>
        <begin position="1"/>
        <end position="40"/>
    </location>
</feature>
<evidence type="ECO:0000313" key="3">
    <source>
        <dbReference type="Proteomes" id="UP000015105"/>
    </source>
</evidence>
<feature type="compositionally biased region" description="Basic residues" evidence="1">
    <location>
        <begin position="74"/>
        <end position="96"/>
    </location>
</feature>
<evidence type="ECO:0000313" key="2">
    <source>
        <dbReference type="EnsemblPlants" id="AET1Gv21032100.3"/>
    </source>
</evidence>
<feature type="region of interest" description="Disordered" evidence="1">
    <location>
        <begin position="74"/>
        <end position="101"/>
    </location>
</feature>
<keyword evidence="3" id="KW-1185">Reference proteome</keyword>
<reference evidence="2" key="5">
    <citation type="journal article" date="2021" name="G3 (Bethesda)">
        <title>Aegilops tauschii genome assembly Aet v5.0 features greater sequence contiguity and improved annotation.</title>
        <authorList>
            <person name="Wang L."/>
            <person name="Zhu T."/>
            <person name="Rodriguez J.C."/>
            <person name="Deal K.R."/>
            <person name="Dubcovsky J."/>
            <person name="McGuire P.E."/>
            <person name="Lux T."/>
            <person name="Spannagl M."/>
            <person name="Mayer K.F.X."/>
            <person name="Baldrich P."/>
            <person name="Meyers B.C."/>
            <person name="Huo N."/>
            <person name="Gu Y.Q."/>
            <person name="Zhou H."/>
            <person name="Devos K.M."/>
            <person name="Bennetzen J.L."/>
            <person name="Unver T."/>
            <person name="Budak H."/>
            <person name="Gulick P.J."/>
            <person name="Galiba G."/>
            <person name="Kalapos B."/>
            <person name="Nelson D.R."/>
            <person name="Li P."/>
            <person name="You F.M."/>
            <person name="Luo M.C."/>
            <person name="Dvorak J."/>
        </authorList>
    </citation>
    <scope>NUCLEOTIDE SEQUENCE [LARGE SCALE GENOMIC DNA]</scope>
    <source>
        <strain evidence="2">cv. AL8/78</strain>
    </source>
</reference>
<dbReference type="EnsemblPlants" id="AET1Gv21032100.3">
    <property type="protein sequence ID" value="AET1Gv21032100.3"/>
    <property type="gene ID" value="AET1Gv21032100"/>
</dbReference>
<dbReference type="Gramene" id="AET1Gv21032100.3">
    <property type="protein sequence ID" value="AET1Gv21032100.3"/>
    <property type="gene ID" value="AET1Gv21032100"/>
</dbReference>
<dbReference type="AlphaFoldDB" id="A0A453A402"/>
<feature type="compositionally biased region" description="Basic residues" evidence="1">
    <location>
        <begin position="1"/>
        <end position="11"/>
    </location>
</feature>
<protein>
    <submittedName>
        <fullName evidence="2">Uncharacterized protein</fullName>
    </submittedName>
</protein>
<name>A0A453A402_AEGTS</name>
<reference evidence="2" key="4">
    <citation type="submission" date="2019-03" db="UniProtKB">
        <authorList>
            <consortium name="EnsemblPlants"/>
        </authorList>
    </citation>
    <scope>IDENTIFICATION</scope>
</reference>
<sequence>MRRRKEARRWRPPSTAGAQPASPRRSRLGPPESHAGGSPISKSLVIQSSFRFLNLNDDENRIIYMMCAKLTRPCHRTGKKKPGGRSWSRSKRRRRGSTTSSCATAISATTAPCATQTSSSCTISRRTSNLGPKASPGVTFAKYIASIFSGCA</sequence>